<evidence type="ECO:0000256" key="9">
    <source>
        <dbReference type="ARBA" id="ARBA00022824"/>
    </source>
</evidence>
<dbReference type="PANTHER" id="PTHR13923:SF11">
    <property type="entry name" value="SECRETORY 31, ISOFORM D"/>
    <property type="match status" value="1"/>
</dbReference>
<dbReference type="Gene3D" id="1.25.40.1030">
    <property type="match status" value="1"/>
</dbReference>
<keyword evidence="13" id="KW-0968">Cytoplasmic vesicle</keyword>
<feature type="compositionally biased region" description="Pro residues" evidence="15">
    <location>
        <begin position="1083"/>
        <end position="1101"/>
    </location>
</feature>
<comment type="similarity">
    <text evidence="3">Belongs to the WD repeat SEC31 family.</text>
</comment>
<evidence type="ECO:0000256" key="7">
    <source>
        <dbReference type="ARBA" id="ARBA00022574"/>
    </source>
</evidence>
<comment type="function">
    <text evidence="14">Component of the coat protein complex II (COPII) which promotes the formation of transport vesicles from the endoplasmic reticulum (ER). The coat has two main functions, the physical deformation of the endoplasmic reticulum membrane into vesicles and the selection of cargo molecules.</text>
</comment>
<dbReference type="EMBL" id="NHZQ01000422">
    <property type="protein sequence ID" value="PSK36072.1"/>
    <property type="molecule type" value="Genomic_DNA"/>
</dbReference>
<dbReference type="InterPro" id="IPR040251">
    <property type="entry name" value="SEC31-like"/>
</dbReference>
<dbReference type="STRING" id="40998.A0A2P7YJC2"/>
<evidence type="ECO:0000256" key="5">
    <source>
        <dbReference type="ARBA" id="ARBA00021236"/>
    </source>
</evidence>
<dbReference type="Gene3D" id="2.130.10.10">
    <property type="entry name" value="YVTN repeat-like/Quinoprotein amine dehydrogenase"/>
    <property type="match status" value="1"/>
</dbReference>
<feature type="compositionally biased region" description="Pro residues" evidence="15">
    <location>
        <begin position="1158"/>
        <end position="1173"/>
    </location>
</feature>
<protein>
    <recommendedName>
        <fullName evidence="5">Protein transport protein SEC31</fullName>
    </recommendedName>
    <alternativeName>
        <fullName evidence="4">Protein transport protein sec31</fullName>
    </alternativeName>
</protein>
<evidence type="ECO:0000256" key="14">
    <source>
        <dbReference type="ARBA" id="ARBA00025471"/>
    </source>
</evidence>
<evidence type="ECO:0000256" key="13">
    <source>
        <dbReference type="ARBA" id="ARBA00023329"/>
    </source>
</evidence>
<evidence type="ECO:0000313" key="17">
    <source>
        <dbReference type="Proteomes" id="UP000243723"/>
    </source>
</evidence>
<gene>
    <name evidence="16" type="ORF">B9Z65_5887</name>
</gene>
<keyword evidence="8" id="KW-0677">Repeat</keyword>
<sequence length="1290" mass="136118">MVRLREIQRTAAFAWSPGSASPALATGTKAGAVDADFSNDTTLELWDLGLDSTKPVTELQPAGSINTDSRFHDITWSQPTSDRKGGVIAGALESGALSLWDAEKLRTSPADSHMSTTVKHSGAAKALQFNHFRNELLATAGAKGELYIWDLNNIANPFRLGAGAARADDFDCIDWNKGEKVPHILATGSSGGFVTVWDVRQKKENLTLNNMGRKAVSAVSWDPNAATRLITAVPNDQDPVILVWDLRNSNAPERVLKGHELGVLSLDWCQQDSNLLLSCGKDNRTICWNPHTGQAYGEYPVVTNWTFQTKWNPHNPSLFATASFDGKIAIQSVQNTNAAAVDAQTSATQAADAEDFFSQTQTRPQGPSFSLPIAPKWQKRPCGASFGFGGKLLRFKTDVATNKSTITLDTFAADSSIPDLAKGFEEALSKGDISSFCEKKISESTNEEEKADWQVIKTLHAGKSRKELSAYLGLAKEASETPAVNGETTKAETNGTKDDSDFFGGEGGDSDNFLANLAATKGAKTNQPFSLHTKSESSADKDITSALILGDFDKALDICLADKRLSDSFMIAICGGQKCIDKVQRAYLKEKAEGPTYLRLLASIVGKNLWDMVHNADLADWKEVMATLCTYADESEFSDLCEALGDRLEESISEGSEKTTYRRDASFCYLAGSKLEKVVKIWTQELHERESEGLKTGEGDSGFSVHVRSLQDFIEKVSVFRQVTNFRDPDIAATEEWKLSPLYAKYTEYADILASHGQLDVAQKYLDLLPAKYPLAEVAQQRVRRATAKPGAQPAAKQAATAARAGQRPPAPGYPTGPTPAPLAPGVAPSPYAPAAGATPLQPTGPYAPAGGYAPQNSAYQPPQTAYQAPGQVGYQPPGQTGYQPPGQAGPYGGGAPYGGGYQPPQAGGAPPPRSAAAPGGPPPPPKAKAAGDWNDTPDNFFKPPQVSSRRNTPGPAAVSSPFPNSPNFTSPPPPGPGGPAGFSQPKPAPLPPPPKAGQSTPTVTSPPPSSFPVRPPSAAANTYAPPAPSSNAYAPSPSMPGSTLPAAGPPPVMRGASPYNAPPAGAPPSNRYAPAPGAAPSAPAPGGPQPPRNVAPPPNPYARAPSSNYAARPPSAAQPVAPPPSAGPPPAAAGPPPSAPPQGPPRGGPPRQSTPSAAPPPAARPTPPPASKHPPGDRSHIPASAQPIYEILAADMARIKAKAPATYAAQVNDTEKRLNILFDHLNNEDLLREDTVREMVEISQAVGGRDYARAQEVLTAMMKGKLESEGGNWMVGVKRLIAMSRATPV</sequence>
<feature type="compositionally biased region" description="Pro residues" evidence="15">
    <location>
        <begin position="1121"/>
        <end position="1149"/>
    </location>
</feature>
<evidence type="ECO:0000256" key="1">
    <source>
        <dbReference type="ARBA" id="ARBA00004299"/>
    </source>
</evidence>
<comment type="subcellular location">
    <subcellularLocation>
        <location evidence="1">Cytoplasmic vesicle</location>
        <location evidence="1">COPII-coated vesicle membrane</location>
        <topology evidence="1">Peripheral membrane protein</topology>
        <orientation evidence="1">Cytoplasmic side</orientation>
    </subcellularLocation>
    <subcellularLocation>
        <location evidence="2">Endoplasmic reticulum membrane</location>
        <topology evidence="2">Peripheral membrane protein</topology>
        <orientation evidence="2">Cytoplasmic side</orientation>
    </subcellularLocation>
</comment>
<dbReference type="Proteomes" id="UP000243723">
    <property type="component" value="Unassembled WGS sequence"/>
</dbReference>
<reference evidence="16 17" key="1">
    <citation type="submission" date="2017-05" db="EMBL/GenBank/DDBJ databases">
        <title>Draft genome sequence of Elsinoe australis.</title>
        <authorList>
            <person name="Cheng Q."/>
        </authorList>
    </citation>
    <scope>NUCLEOTIDE SEQUENCE [LARGE SCALE GENOMIC DNA]</scope>
    <source>
        <strain evidence="16 17">NL1</strain>
    </source>
</reference>
<dbReference type="GO" id="GO:0090110">
    <property type="term" value="P:COPII-coated vesicle cargo loading"/>
    <property type="evidence" value="ECO:0007669"/>
    <property type="project" value="TreeGrafter"/>
</dbReference>
<dbReference type="GO" id="GO:0015031">
    <property type="term" value="P:protein transport"/>
    <property type="evidence" value="ECO:0007669"/>
    <property type="project" value="UniProtKB-KW"/>
</dbReference>
<keyword evidence="12" id="KW-0472">Membrane</keyword>
<keyword evidence="7" id="KW-0853">WD repeat</keyword>
<keyword evidence="17" id="KW-1185">Reference proteome</keyword>
<feature type="compositionally biased region" description="Pro residues" evidence="15">
    <location>
        <begin position="987"/>
        <end position="996"/>
    </location>
</feature>
<evidence type="ECO:0000256" key="6">
    <source>
        <dbReference type="ARBA" id="ARBA00022448"/>
    </source>
</evidence>
<evidence type="ECO:0000256" key="10">
    <source>
        <dbReference type="ARBA" id="ARBA00022892"/>
    </source>
</evidence>
<dbReference type="FunFam" id="2.130.10.10:FF:000193">
    <property type="entry name" value="Protein transport protein SEC31, putative"/>
    <property type="match status" value="1"/>
</dbReference>
<dbReference type="OrthoDB" id="542917at2759"/>
<dbReference type="GO" id="GO:0070971">
    <property type="term" value="C:endoplasmic reticulum exit site"/>
    <property type="evidence" value="ECO:0007669"/>
    <property type="project" value="TreeGrafter"/>
</dbReference>
<dbReference type="SUPFAM" id="SSF50978">
    <property type="entry name" value="WD40 repeat-like"/>
    <property type="match status" value="1"/>
</dbReference>
<feature type="compositionally biased region" description="Pro residues" evidence="15">
    <location>
        <begin position="809"/>
        <end position="823"/>
    </location>
</feature>
<keyword evidence="11" id="KW-0653">Protein transport</keyword>
<evidence type="ECO:0000313" key="16">
    <source>
        <dbReference type="EMBL" id="PSK36072.1"/>
    </source>
</evidence>
<feature type="compositionally biased region" description="Low complexity" evidence="15">
    <location>
        <begin position="788"/>
        <end position="808"/>
    </location>
</feature>
<dbReference type="GO" id="GO:0005789">
    <property type="term" value="C:endoplasmic reticulum membrane"/>
    <property type="evidence" value="ECO:0007669"/>
    <property type="project" value="UniProtKB-SubCell"/>
</dbReference>
<dbReference type="InterPro" id="IPR015943">
    <property type="entry name" value="WD40/YVTN_repeat-like_dom_sf"/>
</dbReference>
<name>A0A2P7YJC2_9PEZI</name>
<feature type="compositionally biased region" description="Gly residues" evidence="15">
    <location>
        <begin position="890"/>
        <end position="902"/>
    </location>
</feature>
<dbReference type="PANTHER" id="PTHR13923">
    <property type="entry name" value="SEC31-RELATED PROTEIN"/>
    <property type="match status" value="1"/>
</dbReference>
<feature type="compositionally biased region" description="Pro residues" evidence="15">
    <location>
        <begin position="910"/>
        <end position="927"/>
    </location>
</feature>
<feature type="region of interest" description="Disordered" evidence="15">
    <location>
        <begin position="784"/>
        <end position="1183"/>
    </location>
</feature>
<dbReference type="PRINTS" id="PR01217">
    <property type="entry name" value="PRICHEXTENSN"/>
</dbReference>
<dbReference type="Gene3D" id="1.20.940.10">
    <property type="entry name" value="Functional domain of the splicing factor Prp18"/>
    <property type="match status" value="1"/>
</dbReference>
<keyword evidence="6" id="KW-0813">Transport</keyword>
<dbReference type="Pfam" id="PF00400">
    <property type="entry name" value="WD40"/>
    <property type="match status" value="1"/>
</dbReference>
<proteinExistence type="inferred from homology"/>
<dbReference type="InterPro" id="IPR036322">
    <property type="entry name" value="WD40_repeat_dom_sf"/>
</dbReference>
<dbReference type="GO" id="GO:0007029">
    <property type="term" value="P:endoplasmic reticulum organization"/>
    <property type="evidence" value="ECO:0007669"/>
    <property type="project" value="TreeGrafter"/>
</dbReference>
<feature type="compositionally biased region" description="Low complexity" evidence="15">
    <location>
        <begin position="956"/>
        <end position="969"/>
    </location>
</feature>
<dbReference type="InterPro" id="IPR001680">
    <property type="entry name" value="WD40_rpt"/>
</dbReference>
<dbReference type="SMART" id="SM00320">
    <property type="entry name" value="WD40"/>
    <property type="match status" value="5"/>
</dbReference>
<feature type="compositionally biased region" description="Pro residues" evidence="15">
    <location>
        <begin position="1005"/>
        <end position="1016"/>
    </location>
</feature>
<feature type="compositionally biased region" description="Low complexity" evidence="15">
    <location>
        <begin position="1102"/>
        <end position="1120"/>
    </location>
</feature>
<keyword evidence="10" id="KW-0931">ER-Golgi transport</keyword>
<evidence type="ECO:0000256" key="4">
    <source>
        <dbReference type="ARBA" id="ARBA00013507"/>
    </source>
</evidence>
<evidence type="ECO:0000256" key="11">
    <source>
        <dbReference type="ARBA" id="ARBA00022927"/>
    </source>
</evidence>
<dbReference type="GO" id="GO:0030127">
    <property type="term" value="C:COPII vesicle coat"/>
    <property type="evidence" value="ECO:0007669"/>
    <property type="project" value="TreeGrafter"/>
</dbReference>
<evidence type="ECO:0000256" key="15">
    <source>
        <dbReference type="SAM" id="MobiDB-lite"/>
    </source>
</evidence>
<evidence type="ECO:0000256" key="3">
    <source>
        <dbReference type="ARBA" id="ARBA00009358"/>
    </source>
</evidence>
<feature type="compositionally biased region" description="Low complexity" evidence="15">
    <location>
        <begin position="867"/>
        <end position="889"/>
    </location>
</feature>
<organism evidence="16 17">
    <name type="scientific">Elsinoe australis</name>
    <dbReference type="NCBI Taxonomy" id="40998"/>
    <lineage>
        <taxon>Eukaryota</taxon>
        <taxon>Fungi</taxon>
        <taxon>Dikarya</taxon>
        <taxon>Ascomycota</taxon>
        <taxon>Pezizomycotina</taxon>
        <taxon>Dothideomycetes</taxon>
        <taxon>Dothideomycetidae</taxon>
        <taxon>Myriangiales</taxon>
        <taxon>Elsinoaceae</taxon>
        <taxon>Elsinoe</taxon>
    </lineage>
</organism>
<dbReference type="GO" id="GO:0005198">
    <property type="term" value="F:structural molecule activity"/>
    <property type="evidence" value="ECO:0007669"/>
    <property type="project" value="TreeGrafter"/>
</dbReference>
<accession>A0A2P7YJC2</accession>
<evidence type="ECO:0000256" key="2">
    <source>
        <dbReference type="ARBA" id="ARBA00004397"/>
    </source>
</evidence>
<keyword evidence="9" id="KW-0256">Endoplasmic reticulum</keyword>
<evidence type="ECO:0000256" key="12">
    <source>
        <dbReference type="ARBA" id="ARBA00023136"/>
    </source>
</evidence>
<evidence type="ECO:0000256" key="8">
    <source>
        <dbReference type="ARBA" id="ARBA00022737"/>
    </source>
</evidence>
<comment type="caution">
    <text evidence="16">The sequence shown here is derived from an EMBL/GenBank/DDBJ whole genome shotgun (WGS) entry which is preliminary data.</text>
</comment>
<feature type="compositionally biased region" description="Polar residues" evidence="15">
    <location>
        <begin position="855"/>
        <end position="866"/>
    </location>
</feature>
<feature type="compositionally biased region" description="Low complexity" evidence="15">
    <location>
        <begin position="1017"/>
        <end position="1037"/>
    </location>
</feature>